<dbReference type="GO" id="GO:0005886">
    <property type="term" value="C:plasma membrane"/>
    <property type="evidence" value="ECO:0007669"/>
    <property type="project" value="UniProtKB-SubCell"/>
</dbReference>
<dbReference type="RefSeq" id="WP_134208584.1">
    <property type="nucleotide sequence ID" value="NZ_CP038015.1"/>
</dbReference>
<dbReference type="Proteomes" id="UP000294292">
    <property type="component" value="Chromosome"/>
</dbReference>
<protein>
    <submittedName>
        <fullName evidence="7">MFS transporter</fullName>
    </submittedName>
</protein>
<dbReference type="InterPro" id="IPR036259">
    <property type="entry name" value="MFS_trans_sf"/>
</dbReference>
<dbReference type="Pfam" id="PF07690">
    <property type="entry name" value="MFS_1"/>
    <property type="match status" value="1"/>
</dbReference>
<feature type="transmembrane region" description="Helical" evidence="6">
    <location>
        <begin position="79"/>
        <end position="101"/>
    </location>
</feature>
<keyword evidence="3 6" id="KW-0812">Transmembrane</keyword>
<feature type="transmembrane region" description="Helical" evidence="6">
    <location>
        <begin position="297"/>
        <end position="319"/>
    </location>
</feature>
<dbReference type="OrthoDB" id="9775268at2"/>
<feature type="transmembrane region" description="Helical" evidence="6">
    <location>
        <begin position="174"/>
        <end position="193"/>
    </location>
</feature>
<dbReference type="Gene3D" id="1.20.1250.20">
    <property type="entry name" value="MFS general substrate transporter like domains"/>
    <property type="match status" value="1"/>
</dbReference>
<feature type="transmembrane region" description="Helical" evidence="6">
    <location>
        <begin position="150"/>
        <end position="168"/>
    </location>
</feature>
<dbReference type="PANTHER" id="PTHR23513">
    <property type="entry name" value="INTEGRAL MEMBRANE EFFLUX PROTEIN-RELATED"/>
    <property type="match status" value="1"/>
</dbReference>
<accession>A0A4P6ZVK6</accession>
<comment type="subcellular location">
    <subcellularLocation>
        <location evidence="1">Cell membrane</location>
        <topology evidence="1">Multi-pass membrane protein</topology>
    </subcellularLocation>
</comment>
<dbReference type="KEGG" id="panc:E2636_02110"/>
<dbReference type="PANTHER" id="PTHR23513:SF11">
    <property type="entry name" value="STAPHYLOFERRIN A TRANSPORTER"/>
    <property type="match status" value="1"/>
</dbReference>
<evidence type="ECO:0000256" key="3">
    <source>
        <dbReference type="ARBA" id="ARBA00022692"/>
    </source>
</evidence>
<dbReference type="GO" id="GO:0022857">
    <property type="term" value="F:transmembrane transporter activity"/>
    <property type="evidence" value="ECO:0007669"/>
    <property type="project" value="InterPro"/>
</dbReference>
<sequence length="436" mass="48034">MDATLKLKKATQHLWTFTISKLISTFGASVYTFGISFYILSFTGSATSFATNLICSILPRTIIGPFAGYAADKYSKKMIVILAQIVSILAMGGLVIVTLTSGITLTAIYVTTVILSITSSFSGVTFTSAISNLIDEDRIQKAMSYNQMSVSIATIGGPAAGGLMYGLVSLEAFLLVHLFAYVLAVGLEATMNFRLYTKLIEKTVTEVKESMLQNMKAGITYIRKHQILSIVIWVSLLLNFLFAAFQVGFAFMLIDKLEIKSAHFGFTEGAFSVGMLLMSFLLSIRKQFRFPLQISKWSLIANSILFSATTIPLFVPMSYNIMVGFYLTLMLLLGLTIILINTPMLVLFQQTIDEAFKGRVFGFLETISMGLMPLGMVLFGFLFDAFSPQWIMLTCGLLLLATVLYFLRPSIIRKAHPEIVEKSPETNSVSPAVLPE</sequence>
<feature type="transmembrane region" description="Helical" evidence="6">
    <location>
        <begin position="230"/>
        <end position="254"/>
    </location>
</feature>
<feature type="transmembrane region" description="Helical" evidence="6">
    <location>
        <begin position="360"/>
        <end position="383"/>
    </location>
</feature>
<evidence type="ECO:0000256" key="5">
    <source>
        <dbReference type="ARBA" id="ARBA00023136"/>
    </source>
</evidence>
<keyword evidence="5 6" id="KW-0472">Membrane</keyword>
<dbReference type="CDD" id="cd06173">
    <property type="entry name" value="MFS_MefA_like"/>
    <property type="match status" value="1"/>
</dbReference>
<feature type="transmembrane region" description="Helical" evidence="6">
    <location>
        <begin position="389"/>
        <end position="407"/>
    </location>
</feature>
<keyword evidence="8" id="KW-1185">Reference proteome</keyword>
<name>A0A4P6ZVK6_9BACL</name>
<keyword evidence="2" id="KW-1003">Cell membrane</keyword>
<feature type="transmembrane region" description="Helical" evidence="6">
    <location>
        <begin position="325"/>
        <end position="348"/>
    </location>
</feature>
<dbReference type="AlphaFoldDB" id="A0A4P6ZVK6"/>
<dbReference type="EMBL" id="CP038015">
    <property type="protein sequence ID" value="QBP40029.1"/>
    <property type="molecule type" value="Genomic_DNA"/>
</dbReference>
<evidence type="ECO:0000313" key="7">
    <source>
        <dbReference type="EMBL" id="QBP40029.1"/>
    </source>
</evidence>
<feature type="transmembrane region" description="Helical" evidence="6">
    <location>
        <begin position="266"/>
        <end position="285"/>
    </location>
</feature>
<evidence type="ECO:0000313" key="8">
    <source>
        <dbReference type="Proteomes" id="UP000294292"/>
    </source>
</evidence>
<organism evidence="7 8">
    <name type="scientific">Paenisporosarcina antarctica</name>
    <dbReference type="NCBI Taxonomy" id="417367"/>
    <lineage>
        <taxon>Bacteria</taxon>
        <taxon>Bacillati</taxon>
        <taxon>Bacillota</taxon>
        <taxon>Bacilli</taxon>
        <taxon>Bacillales</taxon>
        <taxon>Caryophanaceae</taxon>
        <taxon>Paenisporosarcina</taxon>
    </lineage>
</organism>
<reference evidence="7 8" key="1">
    <citation type="submission" date="2019-03" db="EMBL/GenBank/DDBJ databases">
        <title>Complete genome sequence of Paenisporosarcina antarctica CGMCC 1.6503T.</title>
        <authorList>
            <person name="Rong J.-C."/>
            <person name="Chi N.-Y."/>
            <person name="Zhang Q.-F."/>
        </authorList>
    </citation>
    <scope>NUCLEOTIDE SEQUENCE [LARGE SCALE GENOMIC DNA]</scope>
    <source>
        <strain evidence="7 8">CGMCC 1.6503</strain>
    </source>
</reference>
<evidence type="ECO:0000256" key="1">
    <source>
        <dbReference type="ARBA" id="ARBA00004651"/>
    </source>
</evidence>
<gene>
    <name evidence="7" type="ORF">E2636_02110</name>
</gene>
<evidence type="ECO:0000256" key="6">
    <source>
        <dbReference type="SAM" id="Phobius"/>
    </source>
</evidence>
<feature type="transmembrane region" description="Helical" evidence="6">
    <location>
        <begin position="107"/>
        <end position="130"/>
    </location>
</feature>
<feature type="transmembrane region" description="Helical" evidence="6">
    <location>
        <begin position="12"/>
        <end position="31"/>
    </location>
</feature>
<dbReference type="SUPFAM" id="SSF103473">
    <property type="entry name" value="MFS general substrate transporter"/>
    <property type="match status" value="1"/>
</dbReference>
<evidence type="ECO:0000256" key="4">
    <source>
        <dbReference type="ARBA" id="ARBA00022989"/>
    </source>
</evidence>
<dbReference type="InterPro" id="IPR011701">
    <property type="entry name" value="MFS"/>
</dbReference>
<evidence type="ECO:0000256" key="2">
    <source>
        <dbReference type="ARBA" id="ARBA00022475"/>
    </source>
</evidence>
<proteinExistence type="predicted"/>
<keyword evidence="4 6" id="KW-1133">Transmembrane helix</keyword>